<dbReference type="InterPro" id="IPR004805">
    <property type="entry name" value="DnaE2/DnaE/PolC"/>
</dbReference>
<name>A0AAW3V948_9BURK</name>
<dbReference type="SMART" id="SM00481">
    <property type="entry name" value="POLIIIAc"/>
    <property type="match status" value="1"/>
</dbReference>
<comment type="caution">
    <text evidence="3">The sequence shown here is derived from an EMBL/GenBank/DDBJ whole genome shotgun (WGS) entry which is preliminary data.</text>
</comment>
<gene>
    <name evidence="3" type="ORF">GGD69_008412</name>
</gene>
<dbReference type="RefSeq" id="WP_183804559.1">
    <property type="nucleotide sequence ID" value="NZ_JACIII010000041.1"/>
</dbReference>
<organism evidence="3 4">
    <name type="scientific">Paraburkholderia fungorum</name>
    <dbReference type="NCBI Taxonomy" id="134537"/>
    <lineage>
        <taxon>Bacteria</taxon>
        <taxon>Pseudomonadati</taxon>
        <taxon>Pseudomonadota</taxon>
        <taxon>Betaproteobacteria</taxon>
        <taxon>Burkholderiales</taxon>
        <taxon>Burkholderiaceae</taxon>
        <taxon>Paraburkholderia</taxon>
    </lineage>
</organism>
<evidence type="ECO:0000256" key="1">
    <source>
        <dbReference type="SAM" id="Coils"/>
    </source>
</evidence>
<dbReference type="GO" id="GO:0006260">
    <property type="term" value="P:DNA replication"/>
    <property type="evidence" value="ECO:0007669"/>
    <property type="project" value="InterPro"/>
</dbReference>
<reference evidence="3 4" key="1">
    <citation type="submission" date="2020-08" db="EMBL/GenBank/DDBJ databases">
        <title>Genomic Encyclopedia of Type Strains, Phase IV (KMG-V): Genome sequencing to study the core and pangenomes of soil and plant-associated prokaryotes.</title>
        <authorList>
            <person name="Whitman W."/>
        </authorList>
    </citation>
    <scope>NUCLEOTIDE SEQUENCE [LARGE SCALE GENOMIC DNA]</scope>
    <source>
        <strain evidence="3 4">SEMIA 4013</strain>
    </source>
</reference>
<dbReference type="InterPro" id="IPR004013">
    <property type="entry name" value="PHP_dom"/>
</dbReference>
<dbReference type="InterPro" id="IPR003141">
    <property type="entry name" value="Pol/His_phosphatase_N"/>
</dbReference>
<dbReference type="Pfam" id="PF02811">
    <property type="entry name" value="PHP"/>
    <property type="match status" value="1"/>
</dbReference>
<dbReference type="PANTHER" id="PTHR32294">
    <property type="entry name" value="DNA POLYMERASE III SUBUNIT ALPHA"/>
    <property type="match status" value="1"/>
</dbReference>
<sequence length="143" mass="15517">MADSQASGLLEQAFAAQLPPYAELHCLTNFSFLRGASHPHELVVQAMSCGYSALAITDECSLAGVVRAHMAVKEIEQERERQQKERDAKAKAAQAAAPLEEAAKSVAAKPAEDLSVISWAGHIMKDGNHGYADHEEETYRRLA</sequence>
<evidence type="ECO:0000313" key="4">
    <source>
        <dbReference type="Proteomes" id="UP000518681"/>
    </source>
</evidence>
<dbReference type="AlphaFoldDB" id="A0AAW3V948"/>
<evidence type="ECO:0000313" key="3">
    <source>
        <dbReference type="EMBL" id="MBB6207500.1"/>
    </source>
</evidence>
<dbReference type="EMBL" id="JACIIK010000030">
    <property type="protein sequence ID" value="MBB6207500.1"/>
    <property type="molecule type" value="Genomic_DNA"/>
</dbReference>
<feature type="domain" description="Polymerase/histidinol phosphatase N-terminal" evidence="2">
    <location>
        <begin position="22"/>
        <end position="118"/>
    </location>
</feature>
<dbReference type="SUPFAM" id="SSF89550">
    <property type="entry name" value="PHP domain-like"/>
    <property type="match status" value="1"/>
</dbReference>
<proteinExistence type="predicted"/>
<dbReference type="PANTHER" id="PTHR32294:SF4">
    <property type="entry name" value="ERROR-PRONE DNA POLYMERASE"/>
    <property type="match status" value="1"/>
</dbReference>
<feature type="non-terminal residue" evidence="3">
    <location>
        <position position="143"/>
    </location>
</feature>
<dbReference type="InterPro" id="IPR016195">
    <property type="entry name" value="Pol/histidinol_Pase-like"/>
</dbReference>
<keyword evidence="1" id="KW-0175">Coiled coil</keyword>
<protein>
    <recommendedName>
        <fullName evidence="2">Polymerase/histidinol phosphatase N-terminal domain-containing protein</fullName>
    </recommendedName>
</protein>
<evidence type="ECO:0000259" key="2">
    <source>
        <dbReference type="SMART" id="SM00481"/>
    </source>
</evidence>
<accession>A0AAW3V948</accession>
<dbReference type="Proteomes" id="UP000518681">
    <property type="component" value="Unassembled WGS sequence"/>
</dbReference>
<dbReference type="GO" id="GO:0008408">
    <property type="term" value="F:3'-5' exonuclease activity"/>
    <property type="evidence" value="ECO:0007669"/>
    <property type="project" value="InterPro"/>
</dbReference>
<feature type="coiled-coil region" evidence="1">
    <location>
        <begin position="65"/>
        <end position="92"/>
    </location>
</feature>
<dbReference type="Gene3D" id="3.20.20.140">
    <property type="entry name" value="Metal-dependent hydrolases"/>
    <property type="match status" value="1"/>
</dbReference>